<organism evidence="1 2">
    <name type="scientific">Cyclopterus lumpus</name>
    <name type="common">Lumpsucker</name>
    <dbReference type="NCBI Taxonomy" id="8103"/>
    <lineage>
        <taxon>Eukaryota</taxon>
        <taxon>Metazoa</taxon>
        <taxon>Chordata</taxon>
        <taxon>Craniata</taxon>
        <taxon>Vertebrata</taxon>
        <taxon>Euteleostomi</taxon>
        <taxon>Actinopterygii</taxon>
        <taxon>Neopterygii</taxon>
        <taxon>Teleostei</taxon>
        <taxon>Neoteleostei</taxon>
        <taxon>Acanthomorphata</taxon>
        <taxon>Eupercaria</taxon>
        <taxon>Perciformes</taxon>
        <taxon>Cottioidei</taxon>
        <taxon>Cottales</taxon>
        <taxon>Cyclopteridae</taxon>
        <taxon>Cyclopterus</taxon>
    </lineage>
</organism>
<keyword evidence="2" id="KW-1185">Reference proteome</keyword>
<dbReference type="AlphaFoldDB" id="A0A8C2ZKX7"/>
<proteinExistence type="predicted"/>
<dbReference type="Ensembl" id="ENSCLMT00005030109.1">
    <property type="protein sequence ID" value="ENSCLMP00005028840.1"/>
    <property type="gene ID" value="ENSCLMG00005014057.1"/>
</dbReference>
<reference evidence="1" key="1">
    <citation type="submission" date="2025-08" db="UniProtKB">
        <authorList>
            <consortium name="Ensembl"/>
        </authorList>
    </citation>
    <scope>IDENTIFICATION</scope>
</reference>
<name>A0A8C2ZKX7_CYCLU</name>
<evidence type="ECO:0000313" key="1">
    <source>
        <dbReference type="Ensembl" id="ENSCLMP00005028840.1"/>
    </source>
</evidence>
<protein>
    <submittedName>
        <fullName evidence="1">Uncharacterized protein</fullName>
    </submittedName>
</protein>
<sequence length="98" mass="11346">LTHRMYLLYVFDERYAISSNWDQYELCSTEFCCQLVLSCPAPHHREECECTDGRPRIPQDLQAAMCGASHLCAHRMYWRDAGLSNRECMQPSDHASTS</sequence>
<dbReference type="Proteomes" id="UP000694565">
    <property type="component" value="Unplaced"/>
</dbReference>
<accession>A0A8C2ZKX7</accession>
<reference evidence="1" key="2">
    <citation type="submission" date="2025-09" db="UniProtKB">
        <authorList>
            <consortium name="Ensembl"/>
        </authorList>
    </citation>
    <scope>IDENTIFICATION</scope>
</reference>
<evidence type="ECO:0000313" key="2">
    <source>
        <dbReference type="Proteomes" id="UP000694565"/>
    </source>
</evidence>